<keyword evidence="1" id="KW-1133">Transmembrane helix</keyword>
<sequence>MGKTGSAVAMTLIFFAASWLYLIGPIVCTIWALIDVFFINKWLKQNRQAIENKVTQDLLYARNYHPITGQEPVSQGSDSETEQN</sequence>
<name>A0AAU9D737_9LACO</name>
<evidence type="ECO:0000313" key="3">
    <source>
        <dbReference type="Proteomes" id="UP001321804"/>
    </source>
</evidence>
<dbReference type="EMBL" id="AP026801">
    <property type="protein sequence ID" value="BDR56582.1"/>
    <property type="molecule type" value="Genomic_DNA"/>
</dbReference>
<reference evidence="2 3" key="1">
    <citation type="journal article" date="2023" name="Microbiol. Spectr.">
        <title>Symbiosis of Carpenter Bees with Uncharacterized Lactic Acid Bacteria Showing NAD Auxotrophy.</title>
        <authorList>
            <person name="Kawasaki S."/>
            <person name="Ozawa K."/>
            <person name="Mori T."/>
            <person name="Yamamoto A."/>
            <person name="Ito M."/>
            <person name="Ohkuma M."/>
            <person name="Sakamoto M."/>
            <person name="Matsutani M."/>
        </authorList>
    </citation>
    <scope>NUCLEOTIDE SEQUENCE [LARGE SCALE GENOMIC DNA]</scope>
    <source>
        <strain evidence="2 3">KimC2</strain>
    </source>
</reference>
<keyword evidence="3" id="KW-1185">Reference proteome</keyword>
<keyword evidence="1" id="KW-0812">Transmembrane</keyword>
<accession>A0AAU9D737</accession>
<evidence type="ECO:0000256" key="1">
    <source>
        <dbReference type="SAM" id="Phobius"/>
    </source>
</evidence>
<protein>
    <recommendedName>
        <fullName evidence="4">TM2 domain-containing protein</fullName>
    </recommendedName>
</protein>
<gene>
    <name evidence="2" type="ORF">KIMC2_11440</name>
</gene>
<proteinExistence type="predicted"/>
<dbReference type="Proteomes" id="UP001321804">
    <property type="component" value="Chromosome"/>
</dbReference>
<dbReference type="AlphaFoldDB" id="A0AAU9D737"/>
<evidence type="ECO:0000313" key="2">
    <source>
        <dbReference type="EMBL" id="BDR56582.1"/>
    </source>
</evidence>
<feature type="transmembrane region" description="Helical" evidence="1">
    <location>
        <begin position="12"/>
        <end position="38"/>
    </location>
</feature>
<evidence type="ECO:0008006" key="4">
    <source>
        <dbReference type="Google" id="ProtNLM"/>
    </source>
</evidence>
<dbReference type="KEGG" id="xak:KIMC2_11440"/>
<organism evidence="2 3">
    <name type="scientific">Xylocopilactobacillus apis</name>
    <dbReference type="NCBI Taxonomy" id="2932183"/>
    <lineage>
        <taxon>Bacteria</taxon>
        <taxon>Bacillati</taxon>
        <taxon>Bacillota</taxon>
        <taxon>Bacilli</taxon>
        <taxon>Lactobacillales</taxon>
        <taxon>Lactobacillaceae</taxon>
        <taxon>Xylocopilactobacillus</taxon>
    </lineage>
</organism>
<keyword evidence="1" id="KW-0472">Membrane</keyword>